<name>A0A7I7L0P0_9MYCO</name>
<keyword evidence="1" id="KW-0472">Membrane</keyword>
<keyword evidence="1" id="KW-0812">Transmembrane</keyword>
<dbReference type="PROSITE" id="PS51257">
    <property type="entry name" value="PROKAR_LIPOPROTEIN"/>
    <property type="match status" value="1"/>
</dbReference>
<organism evidence="2 3">
    <name type="scientific">Mycobacterium cookii</name>
    <dbReference type="NCBI Taxonomy" id="1775"/>
    <lineage>
        <taxon>Bacteria</taxon>
        <taxon>Bacillati</taxon>
        <taxon>Actinomycetota</taxon>
        <taxon>Actinomycetes</taxon>
        <taxon>Mycobacteriales</taxon>
        <taxon>Mycobacteriaceae</taxon>
        <taxon>Mycobacterium</taxon>
    </lineage>
</organism>
<protein>
    <submittedName>
        <fullName evidence="2">Uncharacterized protein</fullName>
    </submittedName>
</protein>
<dbReference type="RefSeq" id="WP_163774192.1">
    <property type="nucleotide sequence ID" value="NZ_AP022569.1"/>
</dbReference>
<sequence>MSRLRLIKPSPLRAVVSTTAVAIVSCSVTGIALAVGYTHGLTDPAPVGEYIRLFVSFIVLWGPTYLLFFWWITIPALIGLGVLVASLRRGDAPNEPATPRPDGPASVLD</sequence>
<keyword evidence="3" id="KW-1185">Reference proteome</keyword>
<dbReference type="Proteomes" id="UP000465866">
    <property type="component" value="Chromosome"/>
</dbReference>
<evidence type="ECO:0000256" key="1">
    <source>
        <dbReference type="SAM" id="Phobius"/>
    </source>
</evidence>
<accession>A0A7I7L0P0</accession>
<feature type="transmembrane region" description="Helical" evidence="1">
    <location>
        <begin position="12"/>
        <end position="37"/>
    </location>
</feature>
<proteinExistence type="predicted"/>
<evidence type="ECO:0000313" key="2">
    <source>
        <dbReference type="EMBL" id="BBX47703.1"/>
    </source>
</evidence>
<dbReference type="KEGG" id="mcoo:MCOO_37180"/>
<dbReference type="AlphaFoldDB" id="A0A7I7L0P0"/>
<dbReference type="EMBL" id="AP022569">
    <property type="protein sequence ID" value="BBX47703.1"/>
    <property type="molecule type" value="Genomic_DNA"/>
</dbReference>
<gene>
    <name evidence="2" type="ORF">MCOO_37180</name>
</gene>
<feature type="transmembrane region" description="Helical" evidence="1">
    <location>
        <begin position="57"/>
        <end position="85"/>
    </location>
</feature>
<evidence type="ECO:0000313" key="3">
    <source>
        <dbReference type="Proteomes" id="UP000465866"/>
    </source>
</evidence>
<reference evidence="2 3" key="1">
    <citation type="journal article" date="2019" name="Emerg. Microbes Infect.">
        <title>Comprehensive subspecies identification of 175 nontuberculous mycobacteria species based on 7547 genomic profiles.</title>
        <authorList>
            <person name="Matsumoto Y."/>
            <person name="Kinjo T."/>
            <person name="Motooka D."/>
            <person name="Nabeya D."/>
            <person name="Jung N."/>
            <person name="Uechi K."/>
            <person name="Horii T."/>
            <person name="Iida T."/>
            <person name="Fujita J."/>
            <person name="Nakamura S."/>
        </authorList>
    </citation>
    <scope>NUCLEOTIDE SEQUENCE [LARGE SCALE GENOMIC DNA]</scope>
    <source>
        <strain evidence="2 3">JCM 12404</strain>
    </source>
</reference>
<keyword evidence="1" id="KW-1133">Transmembrane helix</keyword>